<keyword evidence="1" id="KW-0472">Membrane</keyword>
<dbReference type="EMBL" id="JBBMER010000001">
    <property type="protein sequence ID" value="MEQ2378305.1"/>
    <property type="molecule type" value="Genomic_DNA"/>
</dbReference>
<reference evidence="2 3" key="1">
    <citation type="submission" date="2024-03" db="EMBL/GenBank/DDBJ databases">
        <title>Human intestinal bacterial collection.</title>
        <authorList>
            <person name="Pauvert C."/>
            <person name="Hitch T.C.A."/>
            <person name="Clavel T."/>
        </authorList>
    </citation>
    <scope>NUCLEOTIDE SEQUENCE [LARGE SCALE GENOMIC DNA]</scope>
    <source>
        <strain evidence="2 3">CLA-AA-H255</strain>
    </source>
</reference>
<dbReference type="RefSeq" id="WP_022501377.1">
    <property type="nucleotide sequence ID" value="NZ_DAWCMB010000245.1"/>
</dbReference>
<gene>
    <name evidence="2" type="ORF">WMO14_00205</name>
</gene>
<feature type="transmembrane region" description="Helical" evidence="1">
    <location>
        <begin position="12"/>
        <end position="32"/>
    </location>
</feature>
<evidence type="ECO:0000313" key="3">
    <source>
        <dbReference type="Proteomes" id="UP001442364"/>
    </source>
</evidence>
<evidence type="ECO:0000256" key="1">
    <source>
        <dbReference type="SAM" id="Phobius"/>
    </source>
</evidence>
<proteinExistence type="predicted"/>
<keyword evidence="1" id="KW-1133">Transmembrane helix</keyword>
<organism evidence="2 3">
    <name type="scientific">[Lactobacillus] rogosae</name>
    <dbReference type="NCBI Taxonomy" id="706562"/>
    <lineage>
        <taxon>Bacteria</taxon>
        <taxon>Bacillati</taxon>
        <taxon>Bacillota</taxon>
        <taxon>Clostridia</taxon>
        <taxon>Lachnospirales</taxon>
        <taxon>Lachnospiraceae</taxon>
        <taxon>Lachnospira</taxon>
    </lineage>
</organism>
<keyword evidence="1" id="KW-0812">Transmembrane</keyword>
<accession>A0ABV1BS25</accession>
<keyword evidence="3" id="KW-1185">Reference proteome</keyword>
<sequence length="234" mass="27516">MSEKGALKNKKIEVIALVILAAFIVALGFLVYRYNKNKDFIYEKHLQENVITINSENITLKDFSYYVYVVEKKINEMALQYNPDDANEFWNTHFKNSLDSVFTRDYAKQLAIDLCEYDYIMEYESTVYNLYLTDSDKQSCKSNAHDTYEDMSEKAHNNTKLTEDDIYNILCRKKLVEKYVTRAAQKVQEEGFEGDSSLFNYDGDFYKEKIKIKYDVTENHKLLDKITMGRVTVN</sequence>
<dbReference type="Proteomes" id="UP001442364">
    <property type="component" value="Unassembled WGS sequence"/>
</dbReference>
<evidence type="ECO:0000313" key="2">
    <source>
        <dbReference type="EMBL" id="MEQ2378305.1"/>
    </source>
</evidence>
<protein>
    <submittedName>
        <fullName evidence="2">Uncharacterized protein</fullName>
    </submittedName>
</protein>
<comment type="caution">
    <text evidence="2">The sequence shown here is derived from an EMBL/GenBank/DDBJ whole genome shotgun (WGS) entry which is preliminary data.</text>
</comment>
<name>A0ABV1BS25_9FIRM</name>